<dbReference type="EMBL" id="KV918946">
    <property type="protein sequence ID" value="OSX74475.1"/>
    <property type="molecule type" value="Genomic_DNA"/>
</dbReference>
<evidence type="ECO:0000313" key="4">
    <source>
        <dbReference type="Proteomes" id="UP000218209"/>
    </source>
</evidence>
<feature type="transmembrane region" description="Helical" evidence="2">
    <location>
        <begin position="135"/>
        <end position="154"/>
    </location>
</feature>
<reference evidence="3 4" key="1">
    <citation type="submission" date="2017-03" db="EMBL/GenBank/DDBJ databases">
        <title>WGS assembly of Porphyra umbilicalis.</title>
        <authorList>
            <person name="Brawley S.H."/>
            <person name="Blouin N.A."/>
            <person name="Ficko-Blean E."/>
            <person name="Wheeler G.L."/>
            <person name="Lohr M."/>
            <person name="Goodson H.V."/>
            <person name="Jenkins J.W."/>
            <person name="Blaby-Haas C.E."/>
            <person name="Helliwell K.E."/>
            <person name="Chan C."/>
            <person name="Marriage T."/>
            <person name="Bhattacharya D."/>
            <person name="Klein A.S."/>
            <person name="Badis Y."/>
            <person name="Brodie J."/>
            <person name="Cao Y."/>
            <person name="Collen J."/>
            <person name="Dittami S.M."/>
            <person name="Gachon C.M."/>
            <person name="Green B.R."/>
            <person name="Karpowicz S."/>
            <person name="Kim J.W."/>
            <person name="Kudahl U."/>
            <person name="Lin S."/>
            <person name="Michel G."/>
            <person name="Mittag M."/>
            <person name="Olson B.J."/>
            <person name="Pangilinan J."/>
            <person name="Peng Y."/>
            <person name="Qiu H."/>
            <person name="Shu S."/>
            <person name="Singer J.T."/>
            <person name="Smith A.G."/>
            <person name="Sprecher B.N."/>
            <person name="Wagner V."/>
            <person name="Wang W."/>
            <person name="Wang Z.-Y."/>
            <person name="Yan J."/>
            <person name="Yarish C."/>
            <person name="Zoeuner-Riek S."/>
            <person name="Zhuang Y."/>
            <person name="Zou Y."/>
            <person name="Lindquist E.A."/>
            <person name="Grimwood J."/>
            <person name="Barry K."/>
            <person name="Rokhsar D.S."/>
            <person name="Schmutz J."/>
            <person name="Stiller J.W."/>
            <person name="Grossman A.R."/>
            <person name="Prochnik S.E."/>
        </authorList>
    </citation>
    <scope>NUCLEOTIDE SEQUENCE [LARGE SCALE GENOMIC DNA]</scope>
    <source>
        <strain evidence="3">4086291</strain>
    </source>
</reference>
<dbReference type="Proteomes" id="UP000218209">
    <property type="component" value="Unassembled WGS sequence"/>
</dbReference>
<protein>
    <submittedName>
        <fullName evidence="3">Uncharacterized protein</fullName>
    </submittedName>
</protein>
<feature type="transmembrane region" description="Helical" evidence="2">
    <location>
        <begin position="70"/>
        <end position="96"/>
    </location>
</feature>
<keyword evidence="2" id="KW-1133">Transmembrane helix</keyword>
<gene>
    <name evidence="3" type="ORF">BU14_0288s0028</name>
</gene>
<feature type="compositionally biased region" description="Polar residues" evidence="1">
    <location>
        <begin position="218"/>
        <end position="227"/>
    </location>
</feature>
<accession>A0A1X6P127</accession>
<organism evidence="3 4">
    <name type="scientific">Porphyra umbilicalis</name>
    <name type="common">Purple laver</name>
    <name type="synonym">Red alga</name>
    <dbReference type="NCBI Taxonomy" id="2786"/>
    <lineage>
        <taxon>Eukaryota</taxon>
        <taxon>Rhodophyta</taxon>
        <taxon>Bangiophyceae</taxon>
        <taxon>Bangiales</taxon>
        <taxon>Bangiaceae</taxon>
        <taxon>Porphyra</taxon>
    </lineage>
</organism>
<keyword evidence="2" id="KW-0812">Transmembrane</keyword>
<feature type="transmembrane region" description="Helical" evidence="2">
    <location>
        <begin position="108"/>
        <end position="129"/>
    </location>
</feature>
<name>A0A1X6P127_PORUM</name>
<feature type="region of interest" description="Disordered" evidence="1">
    <location>
        <begin position="215"/>
        <end position="241"/>
    </location>
</feature>
<proteinExistence type="predicted"/>
<dbReference type="AlphaFoldDB" id="A0A1X6P127"/>
<evidence type="ECO:0000256" key="2">
    <source>
        <dbReference type="SAM" id="Phobius"/>
    </source>
</evidence>
<keyword evidence="2" id="KW-0472">Membrane</keyword>
<evidence type="ECO:0000313" key="3">
    <source>
        <dbReference type="EMBL" id="OSX74475.1"/>
    </source>
</evidence>
<feature type="compositionally biased region" description="Basic residues" evidence="1">
    <location>
        <begin position="229"/>
        <end position="239"/>
    </location>
</feature>
<keyword evidence="4" id="KW-1185">Reference proteome</keyword>
<sequence length="254" mass="28108">MEALFFCDRGHWLFSCSPTANMSRRACLVCPAHWRAFPSLLETHASDLASLFRPFPAPQSWWFRPFPAPQSWWCVVLATMEGAMSFDFVPCVVFFFPSMRCLIVFKPLYSSVAYLFIWLVPCAVAYLFIWLVPCAVAYLFIWLVPDALVIFFCAPHCVENGRVASAIGCGGGQILRAAIVVVLSPCPHAVIRGGDLQSALCPLLPPKPRFSFPPPPQGAQTPSSLLSPSHRKGSQRHQCSHSVSGHHLCDIVTS</sequence>
<evidence type="ECO:0000256" key="1">
    <source>
        <dbReference type="SAM" id="MobiDB-lite"/>
    </source>
</evidence>